<keyword evidence="3" id="KW-1185">Reference proteome</keyword>
<dbReference type="Proteomes" id="UP001427805">
    <property type="component" value="Unassembled WGS sequence"/>
</dbReference>
<feature type="signal peptide" evidence="1">
    <location>
        <begin position="1"/>
        <end position="21"/>
    </location>
</feature>
<evidence type="ECO:0000313" key="2">
    <source>
        <dbReference type="EMBL" id="MEN3746141.1"/>
    </source>
</evidence>
<dbReference type="RefSeq" id="WP_346245152.1">
    <property type="nucleotide sequence ID" value="NZ_JBDIZK010000002.1"/>
</dbReference>
<proteinExistence type="predicted"/>
<gene>
    <name evidence="2" type="ORF">TPR58_03095</name>
</gene>
<name>A0ABV0B6I8_9SPHN</name>
<keyword evidence="1" id="KW-0732">Signal</keyword>
<sequence>MSKFLFAAAATTLAFASPALAASEPVTFVNDGISYTYSTKKVGDLTVIEGTSAPGGRIYLEVRGTRVKGVINSTRVAFDVPARKDRNGQLAAR</sequence>
<organism evidence="2 3">
    <name type="scientific">Sphingomonas rustica</name>
    <dbReference type="NCBI Taxonomy" id="3103142"/>
    <lineage>
        <taxon>Bacteria</taxon>
        <taxon>Pseudomonadati</taxon>
        <taxon>Pseudomonadota</taxon>
        <taxon>Alphaproteobacteria</taxon>
        <taxon>Sphingomonadales</taxon>
        <taxon>Sphingomonadaceae</taxon>
        <taxon>Sphingomonas</taxon>
    </lineage>
</organism>
<evidence type="ECO:0000256" key="1">
    <source>
        <dbReference type="SAM" id="SignalP"/>
    </source>
</evidence>
<dbReference type="EMBL" id="JBDIZK010000002">
    <property type="protein sequence ID" value="MEN3746141.1"/>
    <property type="molecule type" value="Genomic_DNA"/>
</dbReference>
<protein>
    <submittedName>
        <fullName evidence="2">Uncharacterized protein</fullName>
    </submittedName>
</protein>
<comment type="caution">
    <text evidence="2">The sequence shown here is derived from an EMBL/GenBank/DDBJ whole genome shotgun (WGS) entry which is preliminary data.</text>
</comment>
<accession>A0ABV0B6I8</accession>
<feature type="chain" id="PRO_5047300291" evidence="1">
    <location>
        <begin position="22"/>
        <end position="93"/>
    </location>
</feature>
<reference evidence="2 3" key="1">
    <citation type="submission" date="2024-05" db="EMBL/GenBank/DDBJ databases">
        <title>Sphingomonas sp. HF-S3 16S ribosomal RNA gene Genome sequencing and assembly.</title>
        <authorList>
            <person name="Lee H."/>
        </authorList>
    </citation>
    <scope>NUCLEOTIDE SEQUENCE [LARGE SCALE GENOMIC DNA]</scope>
    <source>
        <strain evidence="2 3">HF-S3</strain>
    </source>
</reference>
<evidence type="ECO:0000313" key="3">
    <source>
        <dbReference type="Proteomes" id="UP001427805"/>
    </source>
</evidence>